<dbReference type="SUPFAM" id="SSF56112">
    <property type="entry name" value="Protein kinase-like (PK-like)"/>
    <property type="match status" value="1"/>
</dbReference>
<comment type="similarity">
    <text evidence="1">Belongs to the choline/ethanolamine kinase family.</text>
</comment>
<dbReference type="Proteomes" id="UP000603453">
    <property type="component" value="Unassembled WGS sequence"/>
</dbReference>
<dbReference type="Pfam" id="PF01633">
    <property type="entry name" value="Choline_kinase"/>
    <property type="match status" value="1"/>
</dbReference>
<dbReference type="InterPro" id="IPR011009">
    <property type="entry name" value="Kinase-like_dom_sf"/>
</dbReference>
<dbReference type="EMBL" id="JAEPRD010000158">
    <property type="protein sequence ID" value="KAG2195922.1"/>
    <property type="molecule type" value="Genomic_DNA"/>
</dbReference>
<dbReference type="CDD" id="cd05157">
    <property type="entry name" value="ETNK_euk"/>
    <property type="match status" value="1"/>
</dbReference>
<dbReference type="GO" id="GO:0005737">
    <property type="term" value="C:cytoplasm"/>
    <property type="evidence" value="ECO:0007669"/>
    <property type="project" value="TreeGrafter"/>
</dbReference>
<dbReference type="PANTHER" id="PTHR22603">
    <property type="entry name" value="CHOLINE/ETHANOALAMINE KINASE"/>
    <property type="match status" value="1"/>
</dbReference>
<protein>
    <recommendedName>
        <fullName evidence="4">Choline kinase</fullName>
    </recommendedName>
</protein>
<accession>A0A8H7UVU6</accession>
<organism evidence="2 3">
    <name type="scientific">Mucor saturninus</name>
    <dbReference type="NCBI Taxonomy" id="64648"/>
    <lineage>
        <taxon>Eukaryota</taxon>
        <taxon>Fungi</taxon>
        <taxon>Fungi incertae sedis</taxon>
        <taxon>Mucoromycota</taxon>
        <taxon>Mucoromycotina</taxon>
        <taxon>Mucoromycetes</taxon>
        <taxon>Mucorales</taxon>
        <taxon>Mucorineae</taxon>
        <taxon>Mucoraceae</taxon>
        <taxon>Mucor</taxon>
    </lineage>
</organism>
<dbReference type="GO" id="GO:0004103">
    <property type="term" value="F:choline kinase activity"/>
    <property type="evidence" value="ECO:0007669"/>
    <property type="project" value="TreeGrafter"/>
</dbReference>
<dbReference type="Gene3D" id="3.90.1200.10">
    <property type="match status" value="1"/>
</dbReference>
<dbReference type="AlphaFoldDB" id="A0A8H7UVU6"/>
<reference evidence="2" key="1">
    <citation type="submission" date="2020-12" db="EMBL/GenBank/DDBJ databases">
        <title>Metabolic potential, ecology and presence of endohyphal bacteria is reflected in genomic diversity of Mucoromycotina.</title>
        <authorList>
            <person name="Muszewska A."/>
            <person name="Okrasinska A."/>
            <person name="Steczkiewicz K."/>
            <person name="Drgas O."/>
            <person name="Orlowska M."/>
            <person name="Perlinska-Lenart U."/>
            <person name="Aleksandrzak-Piekarczyk T."/>
            <person name="Szatraj K."/>
            <person name="Zielenkiewicz U."/>
            <person name="Pilsyk S."/>
            <person name="Malc E."/>
            <person name="Mieczkowski P."/>
            <person name="Kruszewska J.S."/>
            <person name="Biernat P."/>
            <person name="Pawlowska J."/>
        </authorList>
    </citation>
    <scope>NUCLEOTIDE SEQUENCE</scope>
    <source>
        <strain evidence="2">WA0000017839</strain>
    </source>
</reference>
<dbReference type="Gene3D" id="3.30.200.20">
    <property type="entry name" value="Phosphorylase Kinase, domain 1"/>
    <property type="match status" value="1"/>
</dbReference>
<evidence type="ECO:0000313" key="3">
    <source>
        <dbReference type="Proteomes" id="UP000603453"/>
    </source>
</evidence>
<evidence type="ECO:0000256" key="1">
    <source>
        <dbReference type="ARBA" id="ARBA00038211"/>
    </source>
</evidence>
<dbReference type="OrthoDB" id="10267235at2759"/>
<gene>
    <name evidence="2" type="ORF">INT47_002695</name>
</gene>
<evidence type="ECO:0008006" key="4">
    <source>
        <dbReference type="Google" id="ProtNLM"/>
    </source>
</evidence>
<dbReference type="GO" id="GO:0006646">
    <property type="term" value="P:phosphatidylethanolamine biosynthetic process"/>
    <property type="evidence" value="ECO:0007669"/>
    <property type="project" value="TreeGrafter"/>
</dbReference>
<evidence type="ECO:0000313" key="2">
    <source>
        <dbReference type="EMBL" id="KAG2195922.1"/>
    </source>
</evidence>
<dbReference type="GO" id="GO:0004305">
    <property type="term" value="F:ethanolamine kinase activity"/>
    <property type="evidence" value="ECO:0007669"/>
    <property type="project" value="TreeGrafter"/>
</dbReference>
<name>A0A8H7UVU6_9FUNG</name>
<proteinExistence type="inferred from homology"/>
<keyword evidence="3" id="KW-1185">Reference proteome</keyword>
<dbReference type="PANTHER" id="PTHR22603:SF93">
    <property type="entry name" value="RE24176P"/>
    <property type="match status" value="1"/>
</dbReference>
<sequence>MSSPASSQHSNDGLPSIPGCDTIIDLAVLKGEALKAKVLKLVQVLFPEWAEGVESIQIDRVSGALTNAVFFVNAPNKSRLLLRVYGNGVDQIIDRENELSWLARLSSLNIGPSLLGVFGNGRFEQYLPSTTLTHEDMCTPETSQRIASCLRELHDIVTVYPFDPTKDHLEVWSNIEKWYKVVMTLLPNLMKKSDGWAKILKVYNLERLPFQIEECKKILQKVDSPIVFAHNDTQYGNVLQLENTNELVVVDFEYAGYNPRGFDLANHMCEWAYNYHSEQPAAMNMSLFPTYEEQIRFLKAYLETPSKFDNPAINGVTPESLQKECTMWLMASHLSWGLWGLIQANQSEIDFDYFLFSTQRLNAFREEFAKWSS</sequence>
<comment type="caution">
    <text evidence="2">The sequence shown here is derived from an EMBL/GenBank/DDBJ whole genome shotgun (WGS) entry which is preliminary data.</text>
</comment>